<evidence type="ECO:0000256" key="13">
    <source>
        <dbReference type="HAMAP-Rule" id="MF_03049"/>
    </source>
</evidence>
<feature type="active site" description="Glycyl thioester intermediate; for adenylyltransferase activity" evidence="13">
    <location>
        <position position="264"/>
    </location>
</feature>
<sequence length="474" mass="53060">MKTRCEKKKNMDFDLSYHTFLFPLNHKQIMTQLSTEELLAKIAQLELENKILKENSNHKENNNQILTNDQFTKIDDNFCLDEYKRYGRQMIVPQFGSLSSQIKLKNSKILVVGAGGLGSPALLYLSAAGIGTIGIIDDDVVDTSNLHRQVIHSTDMVGEFKCISAKNYINKLNPHVQVDTYPVRLSNDNAFDIISKYDLVLDCTDHPAVRYLINDACVILGKTIVSGSGLKAEGQLTILNFAAIGPCYRCFHPQPPSPTSVTSCSDGGVIGPAIGILGVSMAVEAIKVLIGFYTKESFQPFLSTYTAFPQQQIRVFKMRKRQPTCVVCGDKPTITRSLIEDGTINYATFCGRVTFDPIDSKFRVSPKEYANIVNSGKKHLLIDVRPKEQFEITRLPNSVNIEWDPSLRKAENLNDFLPPGFTQDDDVYVVCRFGNDSQLAVNKLIQMDFTNAKDIIGGLSKWVDDVDPKMPKYY</sequence>
<dbReference type="GO" id="GO:0005829">
    <property type="term" value="C:cytosol"/>
    <property type="evidence" value="ECO:0007669"/>
    <property type="project" value="UniProtKB-SubCell"/>
</dbReference>
<dbReference type="FunFam" id="3.40.50.720:FF:000033">
    <property type="entry name" value="Adenylyltransferase and sulfurtransferase MOCS3"/>
    <property type="match status" value="1"/>
</dbReference>
<feature type="binding site" evidence="13">
    <location>
        <position position="328"/>
    </location>
    <ligand>
        <name>Zn(2+)</name>
        <dbReference type="ChEBI" id="CHEBI:29105"/>
    </ligand>
</feature>
<dbReference type="OrthoDB" id="10261062at2759"/>
<proteinExistence type="inferred from homology"/>
<feature type="binding site" evidence="13">
    <location>
        <position position="161"/>
    </location>
    <ligand>
        <name>ATP</name>
        <dbReference type="ChEBI" id="CHEBI:30616"/>
    </ligand>
</feature>
<dbReference type="GO" id="GO:0042292">
    <property type="term" value="F:URM1 activating enzyme activity"/>
    <property type="evidence" value="ECO:0007669"/>
    <property type="project" value="EnsemblFungi"/>
</dbReference>
<dbReference type="PANTHER" id="PTHR10953">
    <property type="entry name" value="UBIQUITIN-ACTIVATING ENZYME E1"/>
    <property type="match status" value="1"/>
</dbReference>
<feature type="binding site" evidence="13">
    <location>
        <position position="116"/>
    </location>
    <ligand>
        <name>ATP</name>
        <dbReference type="ChEBI" id="CHEBI:30616"/>
    </ligand>
</feature>
<dbReference type="GO" id="GO:0046872">
    <property type="term" value="F:metal ion binding"/>
    <property type="evidence" value="ECO:0007669"/>
    <property type="project" value="UniProtKB-KW"/>
</dbReference>
<dbReference type="EMBL" id="GG692399">
    <property type="protein sequence ID" value="EER32408.1"/>
    <property type="molecule type" value="Genomic_DNA"/>
</dbReference>
<evidence type="ECO:0000256" key="8">
    <source>
        <dbReference type="ARBA" id="ARBA00022786"/>
    </source>
</evidence>
<dbReference type="InterPro" id="IPR035985">
    <property type="entry name" value="Ubiquitin-activating_enz"/>
</dbReference>
<dbReference type="HAMAP" id="MF_03049">
    <property type="entry name" value="MOCS3_Uba4"/>
    <property type="match status" value="1"/>
</dbReference>
<dbReference type="GO" id="GO:0005524">
    <property type="term" value="F:ATP binding"/>
    <property type="evidence" value="ECO:0007669"/>
    <property type="project" value="UniProtKB-KW"/>
</dbReference>
<evidence type="ECO:0000256" key="9">
    <source>
        <dbReference type="ARBA" id="ARBA00022833"/>
    </source>
</evidence>
<name>C5MCX8_CANTT</name>
<dbReference type="GO" id="GO:0007114">
    <property type="term" value="P:cell budding"/>
    <property type="evidence" value="ECO:0007669"/>
    <property type="project" value="EnsemblFungi"/>
</dbReference>
<evidence type="ECO:0000256" key="10">
    <source>
        <dbReference type="ARBA" id="ARBA00022840"/>
    </source>
</evidence>
<feature type="binding site" evidence="13">
    <location>
        <position position="325"/>
    </location>
    <ligand>
        <name>Zn(2+)</name>
        <dbReference type="ChEBI" id="CHEBI:29105"/>
    </ligand>
</feature>
<evidence type="ECO:0000256" key="12">
    <source>
        <dbReference type="ARBA" id="ARBA00075323"/>
    </source>
</evidence>
<comment type="pathway">
    <text evidence="13">tRNA modification; 5-methoxycarbonylmethyl-2-thiouridine-tRNA biosynthesis.</text>
</comment>
<dbReference type="GO" id="GO:0070566">
    <property type="term" value="F:adenylyltransferase activity"/>
    <property type="evidence" value="ECO:0007669"/>
    <property type="project" value="EnsemblFungi"/>
</dbReference>
<dbReference type="GO" id="GO:2000220">
    <property type="term" value="P:regulation of pseudohyphal growth"/>
    <property type="evidence" value="ECO:0007669"/>
    <property type="project" value="EnsemblFungi"/>
</dbReference>
<dbReference type="STRING" id="294747.C5MCX8"/>
<dbReference type="KEGG" id="ctp:CTRG_04079"/>
<comment type="subcellular location">
    <subcellularLocation>
        <location evidence="1">Cytoplasm</location>
        <location evidence="1">Cytosol</location>
    </subcellularLocation>
</comment>
<dbReference type="InterPro" id="IPR036873">
    <property type="entry name" value="Rhodanese-like_dom_sf"/>
</dbReference>
<dbReference type="GO" id="GO:0001403">
    <property type="term" value="P:invasive growth in response to glucose limitation"/>
    <property type="evidence" value="ECO:0007669"/>
    <property type="project" value="EnsemblFungi"/>
</dbReference>
<dbReference type="VEuPathDB" id="FungiDB:CTRG_04079"/>
<keyword evidence="18" id="KW-1185">Reference proteome</keyword>
<dbReference type="GO" id="GO:0034599">
    <property type="term" value="P:cellular response to oxidative stress"/>
    <property type="evidence" value="ECO:0007669"/>
    <property type="project" value="EnsemblFungi"/>
</dbReference>
<feature type="coiled-coil region" evidence="14">
    <location>
        <begin position="35"/>
        <end position="62"/>
    </location>
</feature>
<dbReference type="GO" id="GO:0002143">
    <property type="term" value="P:tRNA wobble position uridine thiolation"/>
    <property type="evidence" value="ECO:0007669"/>
    <property type="project" value="EnsemblFungi"/>
</dbReference>
<dbReference type="PROSITE" id="PS50206">
    <property type="entry name" value="RHODANESE_3"/>
    <property type="match status" value="1"/>
</dbReference>
<dbReference type="Gene3D" id="3.40.250.10">
    <property type="entry name" value="Rhodanese-like domain"/>
    <property type="match status" value="1"/>
</dbReference>
<evidence type="ECO:0000256" key="14">
    <source>
        <dbReference type="SAM" id="Coils"/>
    </source>
</evidence>
<evidence type="ECO:0000256" key="5">
    <source>
        <dbReference type="ARBA" id="ARBA00022695"/>
    </source>
</evidence>
<keyword evidence="15" id="KW-0472">Membrane</keyword>
<keyword evidence="7 13" id="KW-0547">Nucleotide-binding</keyword>
<feature type="transmembrane region" description="Helical" evidence="15">
    <location>
        <begin position="109"/>
        <end position="136"/>
    </location>
</feature>
<accession>C5MCX8</accession>
<reference evidence="17 18" key="1">
    <citation type="journal article" date="2009" name="Nature">
        <title>Evolution of pathogenicity and sexual reproduction in eight Candida genomes.</title>
        <authorList>
            <person name="Butler G."/>
            <person name="Rasmussen M.D."/>
            <person name="Lin M.F."/>
            <person name="Santos M.A."/>
            <person name="Sakthikumar S."/>
            <person name="Munro C.A."/>
            <person name="Rheinbay E."/>
            <person name="Grabherr M."/>
            <person name="Forche A."/>
            <person name="Reedy J.L."/>
            <person name="Agrafioti I."/>
            <person name="Arnaud M.B."/>
            <person name="Bates S."/>
            <person name="Brown A.J."/>
            <person name="Brunke S."/>
            <person name="Costanzo M.C."/>
            <person name="Fitzpatrick D.A."/>
            <person name="de Groot P.W."/>
            <person name="Harris D."/>
            <person name="Hoyer L.L."/>
            <person name="Hube B."/>
            <person name="Klis F.M."/>
            <person name="Kodira C."/>
            <person name="Lennard N."/>
            <person name="Logue M.E."/>
            <person name="Martin R."/>
            <person name="Neiman A.M."/>
            <person name="Nikolaou E."/>
            <person name="Quail M.A."/>
            <person name="Quinn J."/>
            <person name="Santos M.C."/>
            <person name="Schmitzberger F.F."/>
            <person name="Sherlock G."/>
            <person name="Shah P."/>
            <person name="Silverstein K.A."/>
            <person name="Skrzypek M.S."/>
            <person name="Soll D."/>
            <person name="Staggs R."/>
            <person name="Stansfield I."/>
            <person name="Stumpf M.P."/>
            <person name="Sudbery P.E."/>
            <person name="Srikantha T."/>
            <person name="Zeng Q."/>
            <person name="Berman J."/>
            <person name="Berriman M."/>
            <person name="Heitman J."/>
            <person name="Gow N.A."/>
            <person name="Lorenz M.C."/>
            <person name="Birren B.W."/>
            <person name="Kellis M."/>
            <person name="Cuomo C.A."/>
        </authorList>
    </citation>
    <scope>NUCLEOTIDE SEQUENCE [LARGE SCALE GENOMIC DNA]</scope>
    <source>
        <strain evidence="18">ATCC MYA-3404 / T1</strain>
    </source>
</reference>
<feature type="binding site" evidence="13">
    <location>
        <begin position="205"/>
        <end position="206"/>
    </location>
    <ligand>
        <name>ATP</name>
        <dbReference type="ChEBI" id="CHEBI:30616"/>
    </ligand>
</feature>
<keyword evidence="4 13" id="KW-0819">tRNA processing</keyword>
<evidence type="ECO:0000256" key="1">
    <source>
        <dbReference type="ARBA" id="ARBA00004514"/>
    </source>
</evidence>
<keyword evidence="6 13" id="KW-0479">Metal-binding</keyword>
<evidence type="ECO:0000256" key="15">
    <source>
        <dbReference type="SAM" id="Phobius"/>
    </source>
</evidence>
<dbReference type="InterPro" id="IPR028885">
    <property type="entry name" value="MOCS3/Uba4"/>
</dbReference>
<evidence type="ECO:0000256" key="4">
    <source>
        <dbReference type="ARBA" id="ARBA00022694"/>
    </source>
</evidence>
<dbReference type="PANTHER" id="PTHR10953:SF102">
    <property type="entry name" value="ADENYLYLTRANSFERASE AND SULFURTRANSFERASE MOCS3"/>
    <property type="match status" value="1"/>
</dbReference>
<keyword evidence="3 13" id="KW-0808">Transferase</keyword>
<dbReference type="InterPro" id="IPR001763">
    <property type="entry name" value="Rhodanese-like_dom"/>
</dbReference>
<dbReference type="Proteomes" id="UP000002037">
    <property type="component" value="Unassembled WGS sequence"/>
</dbReference>
<evidence type="ECO:0000256" key="7">
    <source>
        <dbReference type="ARBA" id="ARBA00022741"/>
    </source>
</evidence>
<feature type="domain" description="Rhodanese" evidence="16">
    <location>
        <begin position="375"/>
        <end position="471"/>
    </location>
</feature>
<feature type="active site" description="Cysteine persulfide intermediate; for sulfurtransferase activity" evidence="13">
    <location>
        <position position="431"/>
    </location>
</feature>
<keyword evidence="10 13" id="KW-0067">ATP-binding</keyword>
<evidence type="ECO:0000256" key="3">
    <source>
        <dbReference type="ARBA" id="ARBA00022679"/>
    </source>
</evidence>
<comment type="similarity">
    <text evidence="13">In the N-terminal section; belongs to the HesA/MoeB/ThiF family. UBA4 subfamily.</text>
</comment>
<keyword evidence="8" id="KW-0833">Ubl conjugation pathway</keyword>
<dbReference type="Pfam" id="PF00899">
    <property type="entry name" value="ThiF"/>
    <property type="match status" value="1"/>
</dbReference>
<dbReference type="GeneID" id="8297057"/>
<evidence type="ECO:0000259" key="16">
    <source>
        <dbReference type="PROSITE" id="PS50206"/>
    </source>
</evidence>
<keyword evidence="2 13" id="KW-0963">Cytoplasm</keyword>
<dbReference type="InterPro" id="IPR000594">
    <property type="entry name" value="ThiF_NAD_FAD-bd"/>
</dbReference>
<dbReference type="GO" id="GO:0032447">
    <property type="term" value="P:protein urmylation"/>
    <property type="evidence" value="ECO:0007669"/>
    <property type="project" value="EnsemblFungi"/>
</dbReference>
<keyword evidence="11 13" id="KW-0511">Multifunctional enzyme</keyword>
<keyword evidence="14" id="KW-0175">Coiled coil</keyword>
<feature type="binding site" evidence="13">
    <location>
        <position position="250"/>
    </location>
    <ligand>
        <name>Zn(2+)</name>
        <dbReference type="ChEBI" id="CHEBI:29105"/>
    </ligand>
</feature>
<dbReference type="GO" id="GO:0004792">
    <property type="term" value="F:thiosulfate-cyanide sulfurtransferase activity"/>
    <property type="evidence" value="ECO:0007669"/>
    <property type="project" value="EnsemblFungi"/>
</dbReference>
<dbReference type="GO" id="GO:0042802">
    <property type="term" value="F:identical protein binding"/>
    <property type="evidence" value="ECO:0007669"/>
    <property type="project" value="EnsemblFungi"/>
</dbReference>
<evidence type="ECO:0000313" key="18">
    <source>
        <dbReference type="Proteomes" id="UP000002037"/>
    </source>
</evidence>
<organism evidence="17 18">
    <name type="scientific">Candida tropicalis (strain ATCC MYA-3404 / T1)</name>
    <name type="common">Yeast</name>
    <dbReference type="NCBI Taxonomy" id="294747"/>
    <lineage>
        <taxon>Eukaryota</taxon>
        <taxon>Fungi</taxon>
        <taxon>Dikarya</taxon>
        <taxon>Ascomycota</taxon>
        <taxon>Saccharomycotina</taxon>
        <taxon>Pichiomycetes</taxon>
        <taxon>Debaryomycetaceae</taxon>
        <taxon>Candida/Lodderomyces clade</taxon>
        <taxon>Candida</taxon>
    </lineage>
</organism>
<comment type="cofactor">
    <cofactor evidence="13">
        <name>Zn(2+)</name>
        <dbReference type="ChEBI" id="CHEBI:29105"/>
    </cofactor>
    <text evidence="13">Binds 1 zinc ion per subunit.</text>
</comment>
<keyword evidence="15" id="KW-1133">Transmembrane helix</keyword>
<feature type="binding site" evidence="13">
    <location>
        <position position="247"/>
    </location>
    <ligand>
        <name>Zn(2+)</name>
        <dbReference type="ChEBI" id="CHEBI:29105"/>
    </ligand>
</feature>
<dbReference type="SMART" id="SM00450">
    <property type="entry name" value="RHOD"/>
    <property type="match status" value="1"/>
</dbReference>
<dbReference type="RefSeq" id="XP_002549782.1">
    <property type="nucleotide sequence ID" value="XM_002549736.1"/>
</dbReference>
<dbReference type="Gene3D" id="3.40.50.720">
    <property type="entry name" value="NAD(P)-binding Rossmann-like Domain"/>
    <property type="match status" value="1"/>
</dbReference>
<evidence type="ECO:0000256" key="2">
    <source>
        <dbReference type="ARBA" id="ARBA00022490"/>
    </source>
</evidence>
<evidence type="ECO:0000256" key="11">
    <source>
        <dbReference type="ARBA" id="ARBA00023268"/>
    </source>
</evidence>
<keyword evidence="15" id="KW-0812">Transmembrane</keyword>
<keyword evidence="5" id="KW-0548">Nucleotidyltransferase</keyword>
<evidence type="ECO:0000256" key="6">
    <source>
        <dbReference type="ARBA" id="ARBA00022723"/>
    </source>
</evidence>
<dbReference type="InterPro" id="IPR045886">
    <property type="entry name" value="ThiF/MoeB/HesA"/>
</dbReference>
<dbReference type="CDD" id="cd00757">
    <property type="entry name" value="ThiF_MoeB_HesA_family"/>
    <property type="match status" value="1"/>
</dbReference>
<dbReference type="UniPathway" id="UPA00988"/>
<protein>
    <recommendedName>
        <fullName evidence="12">Needs CLA4 to survive protein 3</fullName>
    </recommendedName>
</protein>
<feature type="binding site" evidence="13">
    <location>
        <begin position="144"/>
        <end position="148"/>
    </location>
    <ligand>
        <name>ATP</name>
        <dbReference type="ChEBI" id="CHEBI:30616"/>
    </ligand>
</feature>
<evidence type="ECO:0000313" key="17">
    <source>
        <dbReference type="EMBL" id="EER32408.1"/>
    </source>
</evidence>
<dbReference type="eggNOG" id="KOG2017">
    <property type="taxonomic scope" value="Eukaryota"/>
</dbReference>
<feature type="binding site" evidence="13">
    <location>
        <position position="137"/>
    </location>
    <ligand>
        <name>ATP</name>
        <dbReference type="ChEBI" id="CHEBI:30616"/>
    </ligand>
</feature>
<dbReference type="FunFam" id="3.40.250.10:FF:000014">
    <property type="entry name" value="Adenylyltransferase and sulfurtransferase MOCS3"/>
    <property type="match status" value="1"/>
</dbReference>
<dbReference type="AlphaFoldDB" id="C5MCX8"/>
<dbReference type="Pfam" id="PF00581">
    <property type="entry name" value="Rhodanese"/>
    <property type="match status" value="1"/>
</dbReference>
<dbReference type="SUPFAM" id="SSF69572">
    <property type="entry name" value="Activating enzymes of the ubiquitin-like proteins"/>
    <property type="match status" value="1"/>
</dbReference>
<keyword evidence="9 13" id="KW-0862">Zinc</keyword>
<gene>
    <name evidence="13" type="primary">UBA4</name>
    <name evidence="17" type="ORF">CTRG_04079</name>
</gene>
<dbReference type="HOGENOM" id="CLU_013325_1_2_1"/>